<keyword evidence="3" id="KW-1185">Reference proteome</keyword>
<name>A0AA88JEU3_FICCA</name>
<gene>
    <name evidence="2" type="ORF">TIFTF001_051864</name>
</gene>
<feature type="region of interest" description="Disordered" evidence="1">
    <location>
        <begin position="229"/>
        <end position="253"/>
    </location>
</feature>
<comment type="caution">
    <text evidence="2">The sequence shown here is derived from an EMBL/GenBank/DDBJ whole genome shotgun (WGS) entry which is preliminary data.</text>
</comment>
<dbReference type="AlphaFoldDB" id="A0AA88JEU3"/>
<proteinExistence type="predicted"/>
<accession>A0AA88JEU3</accession>
<dbReference type="Proteomes" id="UP001187192">
    <property type="component" value="Unassembled WGS sequence"/>
</dbReference>
<evidence type="ECO:0000256" key="1">
    <source>
        <dbReference type="SAM" id="MobiDB-lite"/>
    </source>
</evidence>
<protein>
    <submittedName>
        <fullName evidence="2">Uncharacterized protein</fullName>
    </submittedName>
</protein>
<organism evidence="2 3">
    <name type="scientific">Ficus carica</name>
    <name type="common">Common fig</name>
    <dbReference type="NCBI Taxonomy" id="3494"/>
    <lineage>
        <taxon>Eukaryota</taxon>
        <taxon>Viridiplantae</taxon>
        <taxon>Streptophyta</taxon>
        <taxon>Embryophyta</taxon>
        <taxon>Tracheophyta</taxon>
        <taxon>Spermatophyta</taxon>
        <taxon>Magnoliopsida</taxon>
        <taxon>eudicotyledons</taxon>
        <taxon>Gunneridae</taxon>
        <taxon>Pentapetalae</taxon>
        <taxon>rosids</taxon>
        <taxon>fabids</taxon>
        <taxon>Rosales</taxon>
        <taxon>Moraceae</taxon>
        <taxon>Ficeae</taxon>
        <taxon>Ficus</taxon>
    </lineage>
</organism>
<evidence type="ECO:0000313" key="2">
    <source>
        <dbReference type="EMBL" id="GMN71644.1"/>
    </source>
</evidence>
<reference evidence="2" key="1">
    <citation type="submission" date="2023-07" db="EMBL/GenBank/DDBJ databases">
        <title>draft genome sequence of fig (Ficus carica).</title>
        <authorList>
            <person name="Takahashi T."/>
            <person name="Nishimura K."/>
        </authorList>
    </citation>
    <scope>NUCLEOTIDE SEQUENCE</scope>
</reference>
<evidence type="ECO:0000313" key="3">
    <source>
        <dbReference type="Proteomes" id="UP001187192"/>
    </source>
</evidence>
<dbReference type="EMBL" id="BTGU01010139">
    <property type="protein sequence ID" value="GMN71644.1"/>
    <property type="molecule type" value="Genomic_DNA"/>
</dbReference>
<sequence>MSRYRVGIRAVSCYPISQFACHRHHHYARLWWLTIGERALPSRTWADFRTLMIERFGTMPGEGADAPYRDPEIYRDMHHTRYLSFSATWHAYPQKSMGHYCRRFQEEMLPYIPQDIDSPEMQALVTLRNGLSPQIRQFAPALMRDMTIEHMIDGIMEAEIIVHAMQADAFVAEHLVPVDDAGIGEPIYEPGPVLPEDPIPTVPLPEIPAQEAEVEMDADAQDADDLLVAPDDQPEDLPVIDVSSDEEEPELEHASWLEYEEDFEDDPEEILFHDGDWEADSDAFSVVTIEYID</sequence>